<proteinExistence type="predicted"/>
<reference evidence="1 2" key="1">
    <citation type="submission" date="2017-11" db="EMBL/GenBank/DDBJ databases">
        <authorList>
            <person name="Kracher B."/>
        </authorList>
    </citation>
    <scope>NUCLEOTIDE SEQUENCE [LARGE SCALE GENOMIC DNA]</scope>
    <source>
        <strain evidence="1 2">RACE1</strain>
    </source>
</reference>
<evidence type="ECO:0000313" key="1">
    <source>
        <dbReference type="EMBL" id="SZF04601.1"/>
    </source>
</evidence>
<dbReference type="EMBL" id="UNSH01000067">
    <property type="protein sequence ID" value="SZF04601.1"/>
    <property type="molecule type" value="Genomic_DNA"/>
</dbReference>
<sequence>MRCLYAFLLIPRQGLESTKRLAIISTGLFDSYYDVFKLEANQNFPVVESSTGIKTTKIYTIGSGTYPRAYCTNDLSWNNLIKHVTNGLKSAYDNTHTGLGGVDEAAEKCLNVLKNLLDEAKESSQQYVSPAGYTQLSSSASSHHTPRIAGKSEMESHGCIRMSSHCQNKPPKILLSKIRGVNGCTDSGIISLAYQKKIKATGLYRYFAPEHSKAEYEVDFDEEVDIFNIVFPGQIFAQFIHEQKYFTIAWYMGHLHVFKKDNASAKFWPDTIMGSENINGDEIVRLIGGYYKVLGSVIRTVNKLSDHEISREICHGNCLSRTKEFQQEKNRLSAEINSLILARLPLINETVE</sequence>
<name>A0A383UWA1_BLUHO</name>
<evidence type="ECO:0000313" key="2">
    <source>
        <dbReference type="Proteomes" id="UP000275772"/>
    </source>
</evidence>
<protein>
    <submittedName>
        <fullName evidence="1">Uncharacterized protein</fullName>
    </submittedName>
</protein>
<dbReference type="AlphaFoldDB" id="A0A383UWA1"/>
<organism evidence="1 2">
    <name type="scientific">Blumeria hordei</name>
    <name type="common">Barley powdery mildew</name>
    <name type="synonym">Blumeria graminis f. sp. hordei</name>
    <dbReference type="NCBI Taxonomy" id="2867405"/>
    <lineage>
        <taxon>Eukaryota</taxon>
        <taxon>Fungi</taxon>
        <taxon>Dikarya</taxon>
        <taxon>Ascomycota</taxon>
        <taxon>Pezizomycotina</taxon>
        <taxon>Leotiomycetes</taxon>
        <taxon>Erysiphales</taxon>
        <taxon>Erysiphaceae</taxon>
        <taxon>Blumeria</taxon>
    </lineage>
</organism>
<dbReference type="VEuPathDB" id="FungiDB:BLGHR1_15398"/>
<dbReference type="Proteomes" id="UP000275772">
    <property type="component" value="Unassembled WGS sequence"/>
</dbReference>
<gene>
    <name evidence="1" type="ORF">BLGHR1_15398</name>
</gene>
<accession>A0A383UWA1</accession>